<sequence length="140" mass="15586">MTQLKRSKGTEKASSSNKIELLTTKTLALSKPKLHNLSASYANLRPSSSRNCRALADEDLEQTEERSRGFTKIDDYPMFRKQIQTLDESAESLRERCLNIYKGCRKYAEGLGEGYDGDIAFASSLEIFGGGHNDPISVAF</sequence>
<reference evidence="3 4" key="1">
    <citation type="journal article" date="2024" name="Plant Biotechnol. J.">
        <title>Dendrobium thyrsiflorum genome and its molecular insights into genes involved in important horticultural traits.</title>
        <authorList>
            <person name="Chen B."/>
            <person name="Wang J.Y."/>
            <person name="Zheng P.J."/>
            <person name="Li K.L."/>
            <person name="Liang Y.M."/>
            <person name="Chen X.F."/>
            <person name="Zhang C."/>
            <person name="Zhao X."/>
            <person name="He X."/>
            <person name="Zhang G.Q."/>
            <person name="Liu Z.J."/>
            <person name="Xu Q."/>
        </authorList>
    </citation>
    <scope>NUCLEOTIDE SEQUENCE [LARGE SCALE GENOMIC DNA]</scope>
    <source>
        <strain evidence="3">GZMU011</strain>
    </source>
</reference>
<dbReference type="SUPFAM" id="SSF103657">
    <property type="entry name" value="BAR/IMD domain-like"/>
    <property type="match status" value="1"/>
</dbReference>
<gene>
    <name evidence="3" type="ORF">M5K25_022138</name>
</gene>
<keyword evidence="4" id="KW-1185">Reference proteome</keyword>
<protein>
    <submittedName>
        <fullName evidence="3">Uncharacterized protein</fullName>
    </submittedName>
</protein>
<keyword evidence="2" id="KW-0862">Zinc</keyword>
<dbReference type="Gene3D" id="1.20.1270.60">
    <property type="entry name" value="Arfaptin homology (AH) domain/BAR domain"/>
    <property type="match status" value="1"/>
</dbReference>
<evidence type="ECO:0000313" key="4">
    <source>
        <dbReference type="Proteomes" id="UP001552299"/>
    </source>
</evidence>
<dbReference type="PANTHER" id="PTHR23180">
    <property type="entry name" value="CENTAURIN/ARF"/>
    <property type="match status" value="1"/>
</dbReference>
<name>A0ABD0UBW5_DENTH</name>
<dbReference type="InterPro" id="IPR045258">
    <property type="entry name" value="ACAP1/2/3-like"/>
</dbReference>
<dbReference type="Proteomes" id="UP001552299">
    <property type="component" value="Unassembled WGS sequence"/>
</dbReference>
<dbReference type="GO" id="GO:0046872">
    <property type="term" value="F:metal ion binding"/>
    <property type="evidence" value="ECO:0007669"/>
    <property type="project" value="UniProtKB-KW"/>
</dbReference>
<organism evidence="3 4">
    <name type="scientific">Dendrobium thyrsiflorum</name>
    <name type="common">Pinecone-like raceme dendrobium</name>
    <name type="synonym">Orchid</name>
    <dbReference type="NCBI Taxonomy" id="117978"/>
    <lineage>
        <taxon>Eukaryota</taxon>
        <taxon>Viridiplantae</taxon>
        <taxon>Streptophyta</taxon>
        <taxon>Embryophyta</taxon>
        <taxon>Tracheophyta</taxon>
        <taxon>Spermatophyta</taxon>
        <taxon>Magnoliopsida</taxon>
        <taxon>Liliopsida</taxon>
        <taxon>Asparagales</taxon>
        <taxon>Orchidaceae</taxon>
        <taxon>Epidendroideae</taxon>
        <taxon>Malaxideae</taxon>
        <taxon>Dendrobiinae</taxon>
        <taxon>Dendrobium</taxon>
    </lineage>
</organism>
<evidence type="ECO:0000256" key="1">
    <source>
        <dbReference type="ARBA" id="ARBA00022723"/>
    </source>
</evidence>
<accession>A0ABD0UBW5</accession>
<keyword evidence="1" id="KW-0479">Metal-binding</keyword>
<dbReference type="InterPro" id="IPR027267">
    <property type="entry name" value="AH/BAR_dom_sf"/>
</dbReference>
<dbReference type="PANTHER" id="PTHR23180:SF160">
    <property type="entry name" value="ADP-RIBOSYLATION FACTOR GTPASE-ACTIVATING PROTEIN EFFECTOR PROTEIN 1"/>
    <property type="match status" value="1"/>
</dbReference>
<proteinExistence type="predicted"/>
<dbReference type="AlphaFoldDB" id="A0ABD0UBW5"/>
<comment type="caution">
    <text evidence="3">The sequence shown here is derived from an EMBL/GenBank/DDBJ whole genome shotgun (WGS) entry which is preliminary data.</text>
</comment>
<evidence type="ECO:0000256" key="2">
    <source>
        <dbReference type="ARBA" id="ARBA00022833"/>
    </source>
</evidence>
<evidence type="ECO:0000313" key="3">
    <source>
        <dbReference type="EMBL" id="KAL0907708.1"/>
    </source>
</evidence>
<dbReference type="EMBL" id="JANQDX010000017">
    <property type="protein sequence ID" value="KAL0907708.1"/>
    <property type="molecule type" value="Genomic_DNA"/>
</dbReference>